<gene>
    <name evidence="2" type="ORF">ANCCEY_00718</name>
</gene>
<keyword evidence="1" id="KW-1133">Transmembrane helix</keyword>
<dbReference type="EMBL" id="KE124783">
    <property type="protein sequence ID" value="EPB80163.1"/>
    <property type="molecule type" value="Genomic_DNA"/>
</dbReference>
<sequence length="316" mass="36894">MYISVRVYFFTLITSTVLTFLGILYFCHFATLFGNMAAIPESRYLRYPPRINMSECPLYFGKVSVFVAYTPSIRSEFGVAQNSLDCYLKSTNYTKFMVDLDNDPRVNKSCWMHKSVKNSAWAIKFLQDWAGHEFTQSKKWHAHDQGGLMMNILKSLMPEAVHEQKQCASYWRNATNYATYMASVICVRLALGSKRIWPGKIRLYRRAHAWVRDRWMTYDKWCDQDFMFHGWQEGSISKLDISPFHSDIDPNNCGVGYQGWTWNMSMRKSTREIRELVRLADITYRKTFPSEARVIPFIDAPILAECYPHCESVSPT</sequence>
<evidence type="ECO:0000313" key="2">
    <source>
        <dbReference type="EMBL" id="EPB80163.1"/>
    </source>
</evidence>
<protein>
    <submittedName>
        <fullName evidence="2">Uncharacterized protein</fullName>
    </submittedName>
</protein>
<keyword evidence="3" id="KW-1185">Reference proteome</keyword>
<keyword evidence="1" id="KW-0812">Transmembrane</keyword>
<dbReference type="Proteomes" id="UP000054495">
    <property type="component" value="Unassembled WGS sequence"/>
</dbReference>
<keyword evidence="1" id="KW-0472">Membrane</keyword>
<name>A0A0D6M9I4_9BILA</name>
<evidence type="ECO:0000313" key="3">
    <source>
        <dbReference type="Proteomes" id="UP000054495"/>
    </source>
</evidence>
<dbReference type="Pfam" id="PF03314">
    <property type="entry name" value="DUF273"/>
    <property type="match status" value="1"/>
</dbReference>
<accession>A0A0D6M9I4</accession>
<dbReference type="AlphaFoldDB" id="A0A0D6M9I4"/>
<feature type="transmembrane region" description="Helical" evidence="1">
    <location>
        <begin position="7"/>
        <end position="26"/>
    </location>
</feature>
<dbReference type="PANTHER" id="PTHR31562">
    <property type="entry name" value="PROTEIN CBG18972"/>
    <property type="match status" value="1"/>
</dbReference>
<dbReference type="PANTHER" id="PTHR31562:SF8">
    <property type="entry name" value="ALPHA-1,6-MANNOSYLTRANSFERASE"/>
    <property type="match status" value="1"/>
</dbReference>
<reference evidence="2 3" key="1">
    <citation type="submission" date="2013-05" db="EMBL/GenBank/DDBJ databases">
        <title>Draft genome of the parasitic nematode Anyclostoma ceylanicum.</title>
        <authorList>
            <person name="Mitreva M."/>
        </authorList>
    </citation>
    <scope>NUCLEOTIDE SEQUENCE [LARGE SCALE GENOMIC DNA]</scope>
</reference>
<proteinExistence type="predicted"/>
<dbReference type="InterPro" id="IPR004988">
    <property type="entry name" value="DUF273"/>
</dbReference>
<evidence type="ECO:0000256" key="1">
    <source>
        <dbReference type="SAM" id="Phobius"/>
    </source>
</evidence>
<organism evidence="2 3">
    <name type="scientific">Ancylostoma ceylanicum</name>
    <dbReference type="NCBI Taxonomy" id="53326"/>
    <lineage>
        <taxon>Eukaryota</taxon>
        <taxon>Metazoa</taxon>
        <taxon>Ecdysozoa</taxon>
        <taxon>Nematoda</taxon>
        <taxon>Chromadorea</taxon>
        <taxon>Rhabditida</taxon>
        <taxon>Rhabditina</taxon>
        <taxon>Rhabditomorpha</taxon>
        <taxon>Strongyloidea</taxon>
        <taxon>Ancylostomatidae</taxon>
        <taxon>Ancylostomatinae</taxon>
        <taxon>Ancylostoma</taxon>
    </lineage>
</organism>